<dbReference type="SUPFAM" id="SSF54534">
    <property type="entry name" value="FKBP-like"/>
    <property type="match status" value="2"/>
</dbReference>
<dbReference type="PROSITE" id="PS50198">
    <property type="entry name" value="PPIC_PPIASE_2"/>
    <property type="match status" value="2"/>
</dbReference>
<dbReference type="Pfam" id="PF00639">
    <property type="entry name" value="Rotamase"/>
    <property type="match status" value="2"/>
</dbReference>
<proteinExistence type="predicted"/>
<dbReference type="Gene3D" id="1.10.4030.10">
    <property type="entry name" value="Porin chaperone SurA, peptide-binding domain"/>
    <property type="match status" value="1"/>
</dbReference>
<evidence type="ECO:0000256" key="2">
    <source>
        <dbReference type="PROSITE-ProRule" id="PRU00278"/>
    </source>
</evidence>
<accession>A0A2U2XCA3</accession>
<dbReference type="AlphaFoldDB" id="A0A2U2XCA3"/>
<keyword evidence="2" id="KW-0697">Rotamase</keyword>
<dbReference type="OrthoDB" id="14196at2"/>
<dbReference type="Gene3D" id="3.10.50.40">
    <property type="match status" value="2"/>
</dbReference>
<protein>
    <recommendedName>
        <fullName evidence="3">PpiC domain-containing protein</fullName>
    </recommendedName>
</protein>
<dbReference type="RefSeq" id="WP_109359489.1">
    <property type="nucleotide sequence ID" value="NZ_QFRJ01000006.1"/>
</dbReference>
<sequence>MLKKSILSLIISIGFTFIGNSQIISNSNSSEKVIDEIVAQVGDNPILLSDVEAQRIQLKSEGREVNEQTNCLLLEELLYQNLLLNQAKIDSIEMSDGQVNAEMENRLRTLEQQIGSREKLEQFYGKTYTQIKEEFREIIRDRLLSQEMERQIVSDLEVSPNEVKSFFNSIPEDSLPYINEKISIQQIVIYPKITQESRNAVIEKLNAWKEDFKAGNRSFSAVATIHSEDQGSAKEGGRIEATRGMMVKPFEAAAFSLEVGEVSDVVETQYGYHIIELISRKGDDYTVRHILLSPEVGRKELRDAATLMDECHTRLKRNEITWAQAVKEYSEDDDTRQNMGNLSNPYSGEQYWDVANINQIDPQIFGLVNGLETGEISSPGLYTDMRSRKEGVRVVRINDRTEPHTANLKEDYNFIKKAAKNNKKEEIIKDWVESKVGKTYVRFDEKYAPCEFRYSWK</sequence>
<evidence type="ECO:0000313" key="4">
    <source>
        <dbReference type="EMBL" id="PWH85408.1"/>
    </source>
</evidence>
<reference evidence="4 5" key="1">
    <citation type="submission" date="2018-05" db="EMBL/GenBank/DDBJ databases">
        <title>Brumimicrobium oceani sp. nov., isolated from coastal sediment.</title>
        <authorList>
            <person name="Kou Y."/>
        </authorList>
    </citation>
    <scope>NUCLEOTIDE SEQUENCE [LARGE SCALE GENOMIC DNA]</scope>
    <source>
        <strain evidence="4 5">C305</strain>
    </source>
</reference>
<dbReference type="PANTHER" id="PTHR47637:SF1">
    <property type="entry name" value="CHAPERONE SURA"/>
    <property type="match status" value="1"/>
</dbReference>
<feature type="domain" description="PpiC" evidence="3">
    <location>
        <begin position="179"/>
        <end position="279"/>
    </location>
</feature>
<evidence type="ECO:0000259" key="3">
    <source>
        <dbReference type="PROSITE" id="PS50198"/>
    </source>
</evidence>
<keyword evidence="1" id="KW-0732">Signal</keyword>
<evidence type="ECO:0000313" key="5">
    <source>
        <dbReference type="Proteomes" id="UP000245370"/>
    </source>
</evidence>
<organism evidence="4 5">
    <name type="scientific">Brumimicrobium oceani</name>
    <dbReference type="NCBI Taxonomy" id="2100725"/>
    <lineage>
        <taxon>Bacteria</taxon>
        <taxon>Pseudomonadati</taxon>
        <taxon>Bacteroidota</taxon>
        <taxon>Flavobacteriia</taxon>
        <taxon>Flavobacteriales</taxon>
        <taxon>Crocinitomicaceae</taxon>
        <taxon>Brumimicrobium</taxon>
    </lineage>
</organism>
<dbReference type="EMBL" id="QFRJ01000006">
    <property type="protein sequence ID" value="PWH85408.1"/>
    <property type="molecule type" value="Genomic_DNA"/>
</dbReference>
<gene>
    <name evidence="4" type="ORF">DIT68_09105</name>
</gene>
<reference evidence="4 5" key="2">
    <citation type="submission" date="2018-05" db="EMBL/GenBank/DDBJ databases">
        <authorList>
            <person name="Lanie J.A."/>
            <person name="Ng W.-L."/>
            <person name="Kazmierczak K.M."/>
            <person name="Andrzejewski T.M."/>
            <person name="Davidsen T.M."/>
            <person name="Wayne K.J."/>
            <person name="Tettelin H."/>
            <person name="Glass J.I."/>
            <person name="Rusch D."/>
            <person name="Podicherti R."/>
            <person name="Tsui H.-C.T."/>
            <person name="Winkler M.E."/>
        </authorList>
    </citation>
    <scope>NUCLEOTIDE SEQUENCE [LARGE SCALE GENOMIC DNA]</scope>
    <source>
        <strain evidence="4 5">C305</strain>
    </source>
</reference>
<dbReference type="PANTHER" id="PTHR47637">
    <property type="entry name" value="CHAPERONE SURA"/>
    <property type="match status" value="1"/>
</dbReference>
<dbReference type="GO" id="GO:0003755">
    <property type="term" value="F:peptidyl-prolyl cis-trans isomerase activity"/>
    <property type="evidence" value="ECO:0007669"/>
    <property type="project" value="UniProtKB-KW"/>
</dbReference>
<dbReference type="InterPro" id="IPR050280">
    <property type="entry name" value="OMP_Chaperone_SurA"/>
</dbReference>
<comment type="caution">
    <text evidence="4">The sequence shown here is derived from an EMBL/GenBank/DDBJ whole genome shotgun (WGS) entry which is preliminary data.</text>
</comment>
<keyword evidence="2" id="KW-0413">Isomerase</keyword>
<keyword evidence="5" id="KW-1185">Reference proteome</keyword>
<name>A0A2U2XCA3_9FLAO</name>
<dbReference type="InterPro" id="IPR000297">
    <property type="entry name" value="PPIase_PpiC"/>
</dbReference>
<dbReference type="InterPro" id="IPR027304">
    <property type="entry name" value="Trigger_fact/SurA_dom_sf"/>
</dbReference>
<dbReference type="InterPro" id="IPR046357">
    <property type="entry name" value="PPIase_dom_sf"/>
</dbReference>
<feature type="domain" description="PpiC" evidence="3">
    <location>
        <begin position="282"/>
        <end position="399"/>
    </location>
</feature>
<dbReference type="SUPFAM" id="SSF109998">
    <property type="entry name" value="Triger factor/SurA peptide-binding domain-like"/>
    <property type="match status" value="1"/>
</dbReference>
<dbReference type="Proteomes" id="UP000245370">
    <property type="component" value="Unassembled WGS sequence"/>
</dbReference>
<evidence type="ECO:0000256" key="1">
    <source>
        <dbReference type="ARBA" id="ARBA00022729"/>
    </source>
</evidence>